<sequence length="847" mass="92436">MSTGQAEANPKPAGPADPSPRQLPRWSLALLAGLHGLIFAWAGAKLPWSDWSSFTIVCYLLALGHGLTAVSAALGLRALAPIWRVSSAFGLIVFGWLAWELSSSASYLAGLYGSLGEGIGAGLLAVAGLVALLSVPISAWGLAATWRRSYNPGAAAAMPLLLCVWTLGALRQAENGHAEPTPLPGEFDLLDRNNPSVQNDVVEALLFAELSKQIEHWGVLPEVPTEGPIQKVKGGYRHAKLRVPSLFTTAPVACVPDLESGESAAVVTYLVLSKKPSAKPDEIAAVEPATRCIRAAPAELIPAIVALIESEALRAPVKIDVISGVAPLRSRVPALDMFSLRPGLDGVCDEHHCLMPWQLVALSQFTANLPLPFVPDFRVGISAVELRDALGFEVPEQVLRYDREQRNPGRLARLIESGKATERPADIEAWRLLEGLTRIETLSYMVTRNGLHTSLVRMHKREVRLSQNSLDQAREAADVHIAKAQLKDGRFRYTLDPFTGDQELNNWNLPRQAGTTLVMCELGNDARRTRRVAGLSLKFMARHAREAGELTPLTKRARSEQADLGSTALPAIAFARCREHIGNKHDRTFAGMTRFLLAMQRDNGSFYPLYDIAGGHIIDGPEPMYAGGQAIFALSLAEKLALDEPDAAAAAGLPSAEVLHEAVERAMAFYTGPYWATFVRDFFWLEENWHCMAARASLEHHRNDAYERYCIDYMTYKARLVLDESSDVAREFHGGYSFGNILTPVNTPAAGFGEGMAAAIALKQARGEDISADVEQMHTVIEFLLRQQWNQDNCFACTPHRTVVGGFSESMSAPEIRIDYTQHAWSALGHGGAWIYDELPTKAPGEE</sequence>
<dbReference type="SUPFAM" id="SSF48239">
    <property type="entry name" value="Terpenoid cyclases/Protein prenyltransferases"/>
    <property type="match status" value="1"/>
</dbReference>
<dbReference type="InterPro" id="IPR008930">
    <property type="entry name" value="Terpenoid_cyclase/PrenylTrfase"/>
</dbReference>
<feature type="transmembrane region" description="Helical" evidence="2">
    <location>
        <begin position="54"/>
        <end position="75"/>
    </location>
</feature>
<gene>
    <name evidence="3" type="ORF">DB30_02420</name>
</gene>
<comment type="caution">
    <text evidence="3">The sequence shown here is derived from an EMBL/GenBank/DDBJ whole genome shotgun (WGS) entry which is preliminary data.</text>
</comment>
<name>A0A0C2CKS6_9BACT</name>
<dbReference type="RefSeq" id="WP_052559004.1">
    <property type="nucleotide sequence ID" value="NZ_JMCC02000175.1"/>
</dbReference>
<dbReference type="Proteomes" id="UP000031599">
    <property type="component" value="Unassembled WGS sequence"/>
</dbReference>
<dbReference type="AlphaFoldDB" id="A0A0C2CKS6"/>
<protein>
    <submittedName>
        <fullName evidence="3">Uncharacterized protein</fullName>
    </submittedName>
</protein>
<keyword evidence="2" id="KW-0472">Membrane</keyword>
<evidence type="ECO:0000256" key="2">
    <source>
        <dbReference type="SAM" id="Phobius"/>
    </source>
</evidence>
<evidence type="ECO:0000313" key="3">
    <source>
        <dbReference type="EMBL" id="KIG11816.1"/>
    </source>
</evidence>
<feature type="region of interest" description="Disordered" evidence="1">
    <location>
        <begin position="1"/>
        <end position="20"/>
    </location>
</feature>
<keyword evidence="2" id="KW-0812">Transmembrane</keyword>
<evidence type="ECO:0000313" key="4">
    <source>
        <dbReference type="Proteomes" id="UP000031599"/>
    </source>
</evidence>
<keyword evidence="2" id="KW-1133">Transmembrane helix</keyword>
<proteinExistence type="predicted"/>
<feature type="transmembrane region" description="Helical" evidence="2">
    <location>
        <begin position="150"/>
        <end position="170"/>
    </location>
</feature>
<reference evidence="3 4" key="1">
    <citation type="submission" date="2014-12" db="EMBL/GenBank/DDBJ databases">
        <title>Genome assembly of Enhygromyxa salina DSM 15201.</title>
        <authorList>
            <person name="Sharma G."/>
            <person name="Subramanian S."/>
        </authorList>
    </citation>
    <scope>NUCLEOTIDE SEQUENCE [LARGE SCALE GENOMIC DNA]</scope>
    <source>
        <strain evidence="3 4">DSM 15201</strain>
    </source>
</reference>
<accession>A0A0C2CKS6</accession>
<feature type="transmembrane region" description="Helical" evidence="2">
    <location>
        <begin position="119"/>
        <end position="143"/>
    </location>
</feature>
<feature type="transmembrane region" description="Helical" evidence="2">
    <location>
        <begin position="28"/>
        <end position="48"/>
    </location>
</feature>
<organism evidence="3 4">
    <name type="scientific">Enhygromyxa salina</name>
    <dbReference type="NCBI Taxonomy" id="215803"/>
    <lineage>
        <taxon>Bacteria</taxon>
        <taxon>Pseudomonadati</taxon>
        <taxon>Myxococcota</taxon>
        <taxon>Polyangia</taxon>
        <taxon>Nannocystales</taxon>
        <taxon>Nannocystaceae</taxon>
        <taxon>Enhygromyxa</taxon>
    </lineage>
</organism>
<evidence type="ECO:0000256" key="1">
    <source>
        <dbReference type="SAM" id="MobiDB-lite"/>
    </source>
</evidence>
<dbReference type="EMBL" id="JMCC02000175">
    <property type="protein sequence ID" value="KIG11816.1"/>
    <property type="molecule type" value="Genomic_DNA"/>
</dbReference>